<dbReference type="RefSeq" id="WP_238245189.1">
    <property type="nucleotide sequence ID" value="NZ_BPQP01000052.1"/>
</dbReference>
<keyword evidence="1" id="KW-1133">Transmembrane helix</keyword>
<sequence>MAWTLRVYLIVTGVLALLVIAMPALVIIGAMALILPGLFLGAMPSAFLYGALFAIVWYPGRHRLGPWVAALAGLVFAAGIAAGLPNLANTPLAGLVAQAREGDRQPEAPVAISGILRIERERNTGGVTPFRKGQRQAYLCDDLCAAALFTPGVTAVVLAAAPDADQGRTPRARDDYTVTYRLAPRSANGPACSDPILPAETHSGLDAWPEVQSLRVAWKLALAAGTCLLRDPLDAAPPQPDWTLRLTKGPLLSGSGAWGFPPNASYGRILLASRAGETLRRTAVKARLLQAPLWIEPTGGMQDFRFGWARRSLTEGGYETLDLLKRTTNLGLSPAATVPRTSGRDMRAALVAALDDPAVPAGDAAFSLVQPLFDSMGSLGKRPDIYPGDVALVARLIGDARLRDFPPVHQPIRALGPEAAALRGPIVAWILAARVPEDREPARTLGRALEALPPGSFAEPTPDEARLLADPERRRWATGLIRRQADRGGAAARDLVQIIAHAHAQPVPKRSDPDRFDDANAAVQALCLLGPEASPVLPDLEALIEADAVPRRALDDWRLMLARLGKPVESFAKPENLSGTQSGFEANLRKRLARFRPDYCR</sequence>
<reference evidence="2" key="1">
    <citation type="journal article" date="2021" name="Front. Microbiol.">
        <title>Comprehensive Comparative Genomics and Phenotyping of Methylobacterium Species.</title>
        <authorList>
            <person name="Alessa O."/>
            <person name="Ogura Y."/>
            <person name="Fujitani Y."/>
            <person name="Takami H."/>
            <person name="Hayashi T."/>
            <person name="Sahin N."/>
            <person name="Tani A."/>
        </authorList>
    </citation>
    <scope>NUCLEOTIDE SEQUENCE</scope>
    <source>
        <strain evidence="2">DSM 19015</strain>
    </source>
</reference>
<feature type="transmembrane region" description="Helical" evidence="1">
    <location>
        <begin position="64"/>
        <end position="84"/>
    </location>
</feature>
<evidence type="ECO:0000313" key="2">
    <source>
        <dbReference type="EMBL" id="GJD96068.1"/>
    </source>
</evidence>
<keyword evidence="3" id="KW-1185">Reference proteome</keyword>
<protein>
    <submittedName>
        <fullName evidence="2">Uncharacterized protein</fullName>
    </submittedName>
</protein>
<evidence type="ECO:0000256" key="1">
    <source>
        <dbReference type="SAM" id="Phobius"/>
    </source>
</evidence>
<keyword evidence="1" id="KW-0472">Membrane</keyword>
<name>A0ABQ4RYZ3_9HYPH</name>
<comment type="caution">
    <text evidence="2">The sequence shown here is derived from an EMBL/GenBank/DDBJ whole genome shotgun (WGS) entry which is preliminary data.</text>
</comment>
<gene>
    <name evidence="2" type="ORF">OCOJLMKI_3286</name>
</gene>
<keyword evidence="1" id="KW-0812">Transmembrane</keyword>
<organism evidence="2 3">
    <name type="scientific">Methylobacterium iners</name>
    <dbReference type="NCBI Taxonomy" id="418707"/>
    <lineage>
        <taxon>Bacteria</taxon>
        <taxon>Pseudomonadati</taxon>
        <taxon>Pseudomonadota</taxon>
        <taxon>Alphaproteobacteria</taxon>
        <taxon>Hyphomicrobiales</taxon>
        <taxon>Methylobacteriaceae</taxon>
        <taxon>Methylobacterium</taxon>
    </lineage>
</organism>
<feature type="transmembrane region" description="Helical" evidence="1">
    <location>
        <begin position="7"/>
        <end position="32"/>
    </location>
</feature>
<proteinExistence type="predicted"/>
<feature type="transmembrane region" description="Helical" evidence="1">
    <location>
        <begin position="38"/>
        <end position="57"/>
    </location>
</feature>
<dbReference type="EMBL" id="BPQP01000052">
    <property type="protein sequence ID" value="GJD96068.1"/>
    <property type="molecule type" value="Genomic_DNA"/>
</dbReference>
<dbReference type="Proteomes" id="UP001055125">
    <property type="component" value="Unassembled WGS sequence"/>
</dbReference>
<accession>A0ABQ4RYZ3</accession>
<reference evidence="2" key="2">
    <citation type="submission" date="2021-08" db="EMBL/GenBank/DDBJ databases">
        <authorList>
            <person name="Tani A."/>
            <person name="Ola A."/>
            <person name="Ogura Y."/>
            <person name="Katsura K."/>
            <person name="Hayashi T."/>
        </authorList>
    </citation>
    <scope>NUCLEOTIDE SEQUENCE</scope>
    <source>
        <strain evidence="2">DSM 19015</strain>
    </source>
</reference>
<evidence type="ECO:0000313" key="3">
    <source>
        <dbReference type="Proteomes" id="UP001055125"/>
    </source>
</evidence>